<protein>
    <submittedName>
        <fullName evidence="2">Uncharacterized protein</fullName>
    </submittedName>
</protein>
<dbReference type="AlphaFoldDB" id="A0A2N9FM98"/>
<evidence type="ECO:0000313" key="2">
    <source>
        <dbReference type="EMBL" id="SPC88225.1"/>
    </source>
</evidence>
<evidence type="ECO:0000256" key="1">
    <source>
        <dbReference type="SAM" id="MobiDB-lite"/>
    </source>
</evidence>
<organism evidence="2">
    <name type="scientific">Fagus sylvatica</name>
    <name type="common">Beechnut</name>
    <dbReference type="NCBI Taxonomy" id="28930"/>
    <lineage>
        <taxon>Eukaryota</taxon>
        <taxon>Viridiplantae</taxon>
        <taxon>Streptophyta</taxon>
        <taxon>Embryophyta</taxon>
        <taxon>Tracheophyta</taxon>
        <taxon>Spermatophyta</taxon>
        <taxon>Magnoliopsida</taxon>
        <taxon>eudicotyledons</taxon>
        <taxon>Gunneridae</taxon>
        <taxon>Pentapetalae</taxon>
        <taxon>rosids</taxon>
        <taxon>fabids</taxon>
        <taxon>Fagales</taxon>
        <taxon>Fagaceae</taxon>
        <taxon>Fagus</taxon>
    </lineage>
</organism>
<accession>A0A2N9FM98</accession>
<sequence>MSNTGSGTRARPSSSPPRSPVTQSGEREIGEAQIRLRPPRSPVTYNPSPPSQDHAGHNHPEPKWVVDLFLYQADNQTERIWGSVRKRREGRGIFVRETKDMEGGSGRTEACWARERVER</sequence>
<gene>
    <name evidence="2" type="ORF">FSB_LOCUS16107</name>
</gene>
<feature type="region of interest" description="Disordered" evidence="1">
    <location>
        <begin position="1"/>
        <end position="60"/>
    </location>
</feature>
<proteinExistence type="predicted"/>
<name>A0A2N9FM98_FAGSY</name>
<reference evidence="2" key="1">
    <citation type="submission" date="2018-02" db="EMBL/GenBank/DDBJ databases">
        <authorList>
            <person name="Cohen D.B."/>
            <person name="Kent A.D."/>
        </authorList>
    </citation>
    <scope>NUCLEOTIDE SEQUENCE</scope>
</reference>
<dbReference type="EMBL" id="OIVN01000979">
    <property type="protein sequence ID" value="SPC88225.1"/>
    <property type="molecule type" value="Genomic_DNA"/>
</dbReference>